<keyword evidence="2" id="KW-1185">Reference proteome</keyword>
<dbReference type="RefSeq" id="WP_211852505.1">
    <property type="nucleotide sequence ID" value="NZ_JAAGBB010000011.1"/>
</dbReference>
<dbReference type="Gene3D" id="3.30.530.20">
    <property type="match status" value="1"/>
</dbReference>
<sequence>MASIHWEEPVRVSAEHAWAALRRPGDADRLFAGVLVDGRVCDDIHTVTFASGLVVRERIIDIDDDRRRLAYAVIDGAFEHHAASMQIFPVDEANCRFVWISDFLPEEKRAAVLPLVREGSRALARNLEAGLPP</sequence>
<dbReference type="InterPro" id="IPR019587">
    <property type="entry name" value="Polyketide_cyclase/dehydratase"/>
</dbReference>
<organism evidence="1 2">
    <name type="scientific">Plastoroseomonas hellenica</name>
    <dbReference type="NCBI Taxonomy" id="2687306"/>
    <lineage>
        <taxon>Bacteria</taxon>
        <taxon>Pseudomonadati</taxon>
        <taxon>Pseudomonadota</taxon>
        <taxon>Alphaproteobacteria</taxon>
        <taxon>Acetobacterales</taxon>
        <taxon>Acetobacteraceae</taxon>
        <taxon>Plastoroseomonas</taxon>
    </lineage>
</organism>
<reference evidence="2" key="1">
    <citation type="journal article" date="2021" name="Syst. Appl. Microbiol.">
        <title>Roseomonas hellenica sp. nov., isolated from roots of wild-growing Alkanna tinctoria.</title>
        <authorList>
            <person name="Rat A."/>
            <person name="Naranjo H.D."/>
            <person name="Lebbe L."/>
            <person name="Cnockaert M."/>
            <person name="Krigas N."/>
            <person name="Grigoriadou K."/>
            <person name="Maloupa E."/>
            <person name="Willems A."/>
        </authorList>
    </citation>
    <scope>NUCLEOTIDE SEQUENCE [LARGE SCALE GENOMIC DNA]</scope>
    <source>
        <strain evidence="2">LMG 31523</strain>
    </source>
</reference>
<dbReference type="InterPro" id="IPR023393">
    <property type="entry name" value="START-like_dom_sf"/>
</dbReference>
<gene>
    <name evidence="1" type="ORF">GXW71_10765</name>
</gene>
<comment type="caution">
    <text evidence="1">The sequence shown here is derived from an EMBL/GenBank/DDBJ whole genome shotgun (WGS) entry which is preliminary data.</text>
</comment>
<dbReference type="EMBL" id="JAAGBB010000011">
    <property type="protein sequence ID" value="MBR0664833.1"/>
    <property type="molecule type" value="Genomic_DNA"/>
</dbReference>
<evidence type="ECO:0000313" key="1">
    <source>
        <dbReference type="EMBL" id="MBR0664833.1"/>
    </source>
</evidence>
<dbReference type="Pfam" id="PF10604">
    <property type="entry name" value="Polyketide_cyc2"/>
    <property type="match status" value="1"/>
</dbReference>
<dbReference type="Proteomes" id="UP001196870">
    <property type="component" value="Unassembled WGS sequence"/>
</dbReference>
<name>A0ABS5EX00_9PROT</name>
<evidence type="ECO:0000313" key="2">
    <source>
        <dbReference type="Proteomes" id="UP001196870"/>
    </source>
</evidence>
<accession>A0ABS5EX00</accession>
<protein>
    <submittedName>
        <fullName evidence="1">SRPBCC family protein</fullName>
    </submittedName>
</protein>
<dbReference type="SUPFAM" id="SSF55961">
    <property type="entry name" value="Bet v1-like"/>
    <property type="match status" value="1"/>
</dbReference>
<proteinExistence type="predicted"/>